<dbReference type="Pfam" id="PF03797">
    <property type="entry name" value="Autotransporter"/>
    <property type="match status" value="1"/>
</dbReference>
<sequence>MSIRISASLKPLAAALLLASACTQAQSPFDQIVAFGDSLTDSGQFPDSASPANPALGSPFSWELRFTNRTDGTGSITDTVAIQRLSQQLGLGYLAASTPILPSPVTGWPDGTNYAVGGYRTDQILASITDTNGSTVDAGIVSRTRDGYLAEFGQAQANTLYYINGGGNDILQGFATNATTAKNSADNLSAGVDALHAAGAKYIMVSNLPDVGNTPAGIGSGAQPLWTPVSALFNDALYANLRASSANVIGVDGRGLLTEILLDPTAFGFIADTTLLAASCYDGSDDCNTAISAGSGENPLYGINQLGNGDPTKLIFNDGVHPTAAAQQIIADYMFSLIQAPQEVGMLPVLGASLVDASQTQLRQQMQSTLASKRASEGQWQIFARGSAVDTGIRNNYLDADAKSNVALLGIQYSVNDALNLGLGFANDSGDLSFDDSASSYDASSQSITLFTGYTTGAHWFNASIGYGEQDYSDLNRVVPLGITARTETGETNGDSLTLAVEYGYSISPHSNWDYGPKIELVHREINVDGYDEASGLTTSLRFDDQKHTSTSADVGFFVHWRAAGDALVVTSEWGIRSQLKGEDYSVTMASQTLDLNAYELPGYSQDKGQSWHGNVTASYFLTANAAITASWASENGDNKADLLGLGVSYSF</sequence>
<dbReference type="SMART" id="SM00869">
    <property type="entry name" value="Autotransporter"/>
    <property type="match status" value="1"/>
</dbReference>
<dbReference type="PROSITE" id="PS51208">
    <property type="entry name" value="AUTOTRANSPORTER"/>
    <property type="match status" value="1"/>
</dbReference>
<dbReference type="InterPro" id="IPR036709">
    <property type="entry name" value="Autotransporte_beta_dom_sf"/>
</dbReference>
<feature type="signal peptide" evidence="3">
    <location>
        <begin position="1"/>
        <end position="25"/>
    </location>
</feature>
<dbReference type="Gene3D" id="3.40.50.1110">
    <property type="entry name" value="SGNH hydrolase"/>
    <property type="match status" value="1"/>
</dbReference>
<dbReference type="InterPro" id="IPR036514">
    <property type="entry name" value="SGNH_hydro_sf"/>
</dbReference>
<organism evidence="5 6">
    <name type="scientific">Simiduia curdlanivorans</name>
    <dbReference type="NCBI Taxonomy" id="1492769"/>
    <lineage>
        <taxon>Bacteria</taxon>
        <taxon>Pseudomonadati</taxon>
        <taxon>Pseudomonadota</taxon>
        <taxon>Gammaproteobacteria</taxon>
        <taxon>Cellvibrionales</taxon>
        <taxon>Cellvibrionaceae</taxon>
        <taxon>Simiduia</taxon>
    </lineage>
</organism>
<protein>
    <submittedName>
        <fullName evidence="5">Autotransporter domain-containing protein</fullName>
    </submittedName>
</protein>
<dbReference type="PIRSF" id="PIRSF037375">
    <property type="entry name" value="Autotrns_EstA"/>
    <property type="match status" value="1"/>
</dbReference>
<reference evidence="6" key="1">
    <citation type="journal article" date="2019" name="Int. J. Syst. Evol. Microbiol.">
        <title>The Global Catalogue of Microorganisms (GCM) 10K type strain sequencing project: providing services to taxonomists for standard genome sequencing and annotation.</title>
        <authorList>
            <consortium name="The Broad Institute Genomics Platform"/>
            <consortium name="The Broad Institute Genome Sequencing Center for Infectious Disease"/>
            <person name="Wu L."/>
            <person name="Ma J."/>
        </authorList>
    </citation>
    <scope>NUCLEOTIDE SEQUENCE [LARGE SCALE GENOMIC DNA]</scope>
    <source>
        <strain evidence="6">CECT 8570</strain>
    </source>
</reference>
<dbReference type="InterPro" id="IPR017186">
    <property type="entry name" value="Lipase_autotranspt_EstA"/>
</dbReference>
<evidence type="ECO:0000256" key="1">
    <source>
        <dbReference type="ARBA" id="ARBA00008668"/>
    </source>
</evidence>
<dbReference type="RefSeq" id="WP_290260015.1">
    <property type="nucleotide sequence ID" value="NZ_JAUFQG010000004.1"/>
</dbReference>
<feature type="chain" id="PRO_5045534748" evidence="3">
    <location>
        <begin position="26"/>
        <end position="652"/>
    </location>
</feature>
<evidence type="ECO:0000313" key="6">
    <source>
        <dbReference type="Proteomes" id="UP001595840"/>
    </source>
</evidence>
<dbReference type="PROSITE" id="PS51257">
    <property type="entry name" value="PROKAR_LIPOPROTEIN"/>
    <property type="match status" value="1"/>
</dbReference>
<comment type="caution">
    <text evidence="5">The sequence shown here is derived from an EMBL/GenBank/DDBJ whole genome shotgun (WGS) entry which is preliminary data.</text>
</comment>
<comment type="similarity">
    <text evidence="1">Belongs to the 'GDSL' lipolytic enzyme family.</text>
</comment>
<feature type="domain" description="Autotransporter" evidence="4">
    <location>
        <begin position="375"/>
        <end position="652"/>
    </location>
</feature>
<dbReference type="InterPro" id="IPR005546">
    <property type="entry name" value="Autotransporte_beta"/>
</dbReference>
<evidence type="ECO:0000256" key="3">
    <source>
        <dbReference type="SAM" id="SignalP"/>
    </source>
</evidence>
<proteinExistence type="inferred from homology"/>
<evidence type="ECO:0000313" key="5">
    <source>
        <dbReference type="EMBL" id="MFC4361263.1"/>
    </source>
</evidence>
<name>A0ABV8V269_9GAMM</name>
<dbReference type="PANTHER" id="PTHR22835">
    <property type="entry name" value="ZINC FINGER FYVE DOMAIN CONTAINING PROTEIN"/>
    <property type="match status" value="1"/>
</dbReference>
<gene>
    <name evidence="5" type="ORF">ACFOX3_03055</name>
</gene>
<dbReference type="SUPFAM" id="SSF103515">
    <property type="entry name" value="Autotransporter"/>
    <property type="match status" value="1"/>
</dbReference>
<evidence type="ECO:0000259" key="4">
    <source>
        <dbReference type="PROSITE" id="PS51208"/>
    </source>
</evidence>
<dbReference type="PANTHER" id="PTHR22835:SF659">
    <property type="entry name" value="GDSL LIPASE_ACYLHYDROLASE, PUTATIVE (AFU_ORTHOLOGUE AFUA_2G00510)-RELATED"/>
    <property type="match status" value="1"/>
</dbReference>
<accession>A0ABV8V269</accession>
<dbReference type="Pfam" id="PF00657">
    <property type="entry name" value="Lipase_GDSL"/>
    <property type="match status" value="1"/>
</dbReference>
<dbReference type="SUPFAM" id="SSF52266">
    <property type="entry name" value="SGNH hydrolase"/>
    <property type="match status" value="1"/>
</dbReference>
<dbReference type="EMBL" id="JBHSCX010000003">
    <property type="protein sequence ID" value="MFC4361263.1"/>
    <property type="molecule type" value="Genomic_DNA"/>
</dbReference>
<dbReference type="InterPro" id="IPR001087">
    <property type="entry name" value="GDSL"/>
</dbReference>
<dbReference type="Proteomes" id="UP001595840">
    <property type="component" value="Unassembled WGS sequence"/>
</dbReference>
<keyword evidence="2 3" id="KW-0732">Signal</keyword>
<dbReference type="Gene3D" id="2.40.128.130">
    <property type="entry name" value="Autotransporter beta-domain"/>
    <property type="match status" value="1"/>
</dbReference>
<keyword evidence="6" id="KW-1185">Reference proteome</keyword>
<evidence type="ECO:0000256" key="2">
    <source>
        <dbReference type="ARBA" id="ARBA00022729"/>
    </source>
</evidence>